<dbReference type="eggNOG" id="COG1575">
    <property type="taxonomic scope" value="Bacteria"/>
</dbReference>
<reference evidence="10 11" key="1">
    <citation type="submission" date="2014-03" db="EMBL/GenBank/DDBJ databases">
        <title>Genomics of Bifidobacteria.</title>
        <authorList>
            <person name="Ventura M."/>
            <person name="Milani C."/>
            <person name="Lugli G.A."/>
        </authorList>
    </citation>
    <scope>NUCLEOTIDE SEQUENCE [LARGE SCALE GENOMIC DNA]</scope>
    <source>
        <strain evidence="10 11">LMG 21589</strain>
    </source>
</reference>
<dbReference type="NCBIfam" id="TIGR00751">
    <property type="entry name" value="menA"/>
    <property type="match status" value="1"/>
</dbReference>
<keyword evidence="4 8" id="KW-0808">Transferase</keyword>
<keyword evidence="3 8" id="KW-1003">Cell membrane</keyword>
<comment type="subcellular location">
    <subcellularLocation>
        <location evidence="8">Cell membrane</location>
        <topology evidence="8">Multi-pass membrane protein</topology>
    </subcellularLocation>
    <subcellularLocation>
        <location evidence="1">Membrane</location>
        <topology evidence="1">Multi-pass membrane protein</topology>
    </subcellularLocation>
</comment>
<comment type="caution">
    <text evidence="10">The sequence shown here is derived from an EMBL/GenBank/DDBJ whole genome shotgun (WGS) entry which is preliminary data.</text>
</comment>
<feature type="transmembrane region" description="Helical" evidence="8">
    <location>
        <begin position="206"/>
        <end position="228"/>
    </location>
</feature>
<comment type="pathway">
    <text evidence="8">Quinol/quinone metabolism; menaquinone biosynthesis; menaquinol from 1,4-dihydroxy-2-naphthoate: step 1/2.</text>
</comment>
<dbReference type="HAMAP" id="MF_01937">
    <property type="entry name" value="MenA_1"/>
    <property type="match status" value="1"/>
</dbReference>
<evidence type="ECO:0000256" key="9">
    <source>
        <dbReference type="NCBIfam" id="TIGR00751"/>
    </source>
</evidence>
<evidence type="ECO:0000256" key="8">
    <source>
        <dbReference type="HAMAP-Rule" id="MF_01937"/>
    </source>
</evidence>
<proteinExistence type="inferred from homology"/>
<feature type="transmembrane region" description="Helical" evidence="8">
    <location>
        <begin position="126"/>
        <end position="144"/>
    </location>
</feature>
<dbReference type="PIRSF" id="PIRSF005355">
    <property type="entry name" value="UBIAD1"/>
    <property type="match status" value="1"/>
</dbReference>
<dbReference type="InterPro" id="IPR000537">
    <property type="entry name" value="UbiA_prenyltransferase"/>
</dbReference>
<keyword evidence="11" id="KW-1185">Reference proteome</keyword>
<dbReference type="Pfam" id="PF01040">
    <property type="entry name" value="UbiA"/>
    <property type="match status" value="1"/>
</dbReference>
<gene>
    <name evidence="8" type="primary">menA</name>
    <name evidence="10" type="ORF">BSCA_1221</name>
</gene>
<dbReference type="InterPro" id="IPR026046">
    <property type="entry name" value="UBIAD1"/>
</dbReference>
<evidence type="ECO:0000256" key="1">
    <source>
        <dbReference type="ARBA" id="ARBA00004141"/>
    </source>
</evidence>
<dbReference type="Gene3D" id="1.20.120.1780">
    <property type="entry name" value="UbiA prenyltransferase"/>
    <property type="match status" value="1"/>
</dbReference>
<dbReference type="PANTHER" id="PTHR13929:SF0">
    <property type="entry name" value="UBIA PRENYLTRANSFERASE DOMAIN-CONTAINING PROTEIN 1"/>
    <property type="match status" value="1"/>
</dbReference>
<feature type="transmembrane region" description="Helical" evidence="8">
    <location>
        <begin position="274"/>
        <end position="293"/>
    </location>
</feature>
<dbReference type="GO" id="GO:0046428">
    <property type="term" value="F:1,4-dihydroxy-2-naphthoate polyprenyltransferase activity"/>
    <property type="evidence" value="ECO:0007669"/>
    <property type="project" value="UniProtKB-UniRule"/>
</dbReference>
<dbReference type="GeneID" id="85165134"/>
<feature type="transmembrane region" description="Helical" evidence="8">
    <location>
        <begin position="305"/>
        <end position="324"/>
    </location>
</feature>
<dbReference type="GO" id="GO:0005886">
    <property type="term" value="C:plasma membrane"/>
    <property type="evidence" value="ECO:0007669"/>
    <property type="project" value="UniProtKB-SubCell"/>
</dbReference>
<keyword evidence="2 8" id="KW-0474">Menaquinone biosynthesis</keyword>
<dbReference type="Proteomes" id="UP000029033">
    <property type="component" value="Unassembled WGS sequence"/>
</dbReference>
<protein>
    <recommendedName>
        <fullName evidence="8 9">1,4-dihydroxy-2-naphthoate octaprenyltransferase</fullName>
        <shortName evidence="8">DHNA-octaprenyltransferase</shortName>
        <ecNumber evidence="8 9">2.5.1.74</ecNumber>
    </recommendedName>
</protein>
<organism evidence="10 11">
    <name type="scientific">Bifidobacterium scardovii</name>
    <dbReference type="NCBI Taxonomy" id="158787"/>
    <lineage>
        <taxon>Bacteria</taxon>
        <taxon>Bacillati</taxon>
        <taxon>Actinomycetota</taxon>
        <taxon>Actinomycetes</taxon>
        <taxon>Bifidobacteriales</taxon>
        <taxon>Bifidobacteriaceae</taxon>
        <taxon>Bifidobacterium</taxon>
    </lineage>
</organism>
<dbReference type="GO" id="GO:0009234">
    <property type="term" value="P:menaquinone biosynthetic process"/>
    <property type="evidence" value="ECO:0007669"/>
    <property type="project" value="UniProtKB-UniRule"/>
</dbReference>
<dbReference type="InterPro" id="IPR044878">
    <property type="entry name" value="UbiA_sf"/>
</dbReference>
<keyword evidence="5 8" id="KW-0812">Transmembrane</keyword>
<comment type="function">
    <text evidence="8">Conversion of 1,4-dihydroxy-2-naphthoate (DHNA) to demethylmenaquinone (DMK).</text>
</comment>
<evidence type="ECO:0000313" key="11">
    <source>
        <dbReference type="Proteomes" id="UP000029033"/>
    </source>
</evidence>
<comment type="similarity">
    <text evidence="8">Belongs to the MenA family. Type 1 subfamily.</text>
</comment>
<evidence type="ECO:0000256" key="4">
    <source>
        <dbReference type="ARBA" id="ARBA00022679"/>
    </source>
</evidence>
<dbReference type="PANTHER" id="PTHR13929">
    <property type="entry name" value="1,4-DIHYDROXY-2-NAPHTHOATE OCTAPRENYLTRANSFERASE"/>
    <property type="match status" value="1"/>
</dbReference>
<evidence type="ECO:0000313" key="10">
    <source>
        <dbReference type="EMBL" id="KFI95924.1"/>
    </source>
</evidence>
<evidence type="ECO:0000256" key="7">
    <source>
        <dbReference type="ARBA" id="ARBA00023136"/>
    </source>
</evidence>
<evidence type="ECO:0000256" key="5">
    <source>
        <dbReference type="ARBA" id="ARBA00022692"/>
    </source>
</evidence>
<dbReference type="AlphaFoldDB" id="A0A087DK74"/>
<dbReference type="GO" id="GO:0042371">
    <property type="term" value="P:vitamin K biosynthetic process"/>
    <property type="evidence" value="ECO:0007669"/>
    <property type="project" value="TreeGrafter"/>
</dbReference>
<accession>A0A087DK74</accession>
<dbReference type="EMBL" id="JGZO01000001">
    <property type="protein sequence ID" value="KFI95924.1"/>
    <property type="molecule type" value="Genomic_DNA"/>
</dbReference>
<keyword evidence="7 8" id="KW-0472">Membrane</keyword>
<dbReference type="InterPro" id="IPR004657">
    <property type="entry name" value="MenA"/>
</dbReference>
<dbReference type="RefSeq" id="WP_306558675.1">
    <property type="nucleotide sequence ID" value="NZ_CAUPKV010000028.1"/>
</dbReference>
<dbReference type="CDD" id="cd13962">
    <property type="entry name" value="PT_UbiA_UBIAD1"/>
    <property type="match status" value="1"/>
</dbReference>
<evidence type="ECO:0000256" key="2">
    <source>
        <dbReference type="ARBA" id="ARBA00022428"/>
    </source>
</evidence>
<comment type="catalytic activity">
    <reaction evidence="8">
        <text>an all-trans-polyprenyl diphosphate + 1,4-dihydroxy-2-naphthoate + H(+) = a 2-demethylmenaquinol + CO2 + diphosphate</text>
        <dbReference type="Rhea" id="RHEA:26478"/>
        <dbReference type="Rhea" id="RHEA-COMP:9563"/>
        <dbReference type="Rhea" id="RHEA-COMP:9564"/>
        <dbReference type="ChEBI" id="CHEBI:11173"/>
        <dbReference type="ChEBI" id="CHEBI:15378"/>
        <dbReference type="ChEBI" id="CHEBI:16526"/>
        <dbReference type="ChEBI" id="CHEBI:33019"/>
        <dbReference type="ChEBI" id="CHEBI:55437"/>
        <dbReference type="ChEBI" id="CHEBI:58914"/>
        <dbReference type="EC" id="2.5.1.74"/>
    </reaction>
</comment>
<feature type="transmembrane region" description="Helical" evidence="8">
    <location>
        <begin position="150"/>
        <end position="167"/>
    </location>
</feature>
<feature type="transmembrane region" description="Helical" evidence="8">
    <location>
        <begin position="67"/>
        <end position="88"/>
    </location>
</feature>
<dbReference type="STRING" id="158787.BSCA_1221"/>
<name>A0A087DK74_9BIFI</name>
<dbReference type="EC" id="2.5.1.74" evidence="8 9"/>
<dbReference type="UniPathway" id="UPA00079">
    <property type="reaction ID" value="UER00168"/>
</dbReference>
<evidence type="ECO:0000256" key="3">
    <source>
        <dbReference type="ARBA" id="ARBA00022475"/>
    </source>
</evidence>
<feature type="transmembrane region" description="Helical" evidence="8">
    <location>
        <begin position="174"/>
        <end position="194"/>
    </location>
</feature>
<sequence length="325" mass="33912">MLEAVNLRLWIRGARPRTLTTSVASVMVGAAMARLHIGQMGTCIAIHPEPASCAASRAQQSLLLGRFWPVAILCLLVALFLQIAVNYANDYSDGIRGTDAGRGADESKSGKPQRLTASGLVPAKHVLAAAVVCAGIACVCGIAAVVLAKAWWLLAVGVASLLAGWFYTGGKHPYGYAGFGELGVFLFFGLAAVLGTEYALCGTVDVGGLLGAVAAGLFSCLIMMVNNIRDIDEDREHGKHTLAVRLGEHGARILLNACCAAAWLIALLMCSTLWWPWGGVLMLSGAGVAGTLIRSVSQGWFRSALTAASFQTLLFAVVLAASVAL</sequence>
<evidence type="ECO:0000256" key="6">
    <source>
        <dbReference type="ARBA" id="ARBA00022989"/>
    </source>
</evidence>
<keyword evidence="6 8" id="KW-1133">Transmembrane helix</keyword>
<dbReference type="Gene3D" id="1.10.357.140">
    <property type="entry name" value="UbiA prenyltransferase"/>
    <property type="match status" value="1"/>
</dbReference>